<proteinExistence type="predicted"/>
<keyword evidence="1" id="KW-0812">Transmembrane</keyword>
<evidence type="ECO:0000313" key="2">
    <source>
        <dbReference type="EMBL" id="MCF6774051.1"/>
    </source>
</evidence>
<gene>
    <name evidence="2" type="ORF">L3H44_06455</name>
</gene>
<dbReference type="Proteomes" id="UP001200604">
    <property type="component" value="Unassembled WGS sequence"/>
</dbReference>
<reference evidence="2 3" key="1">
    <citation type="submission" date="2022-01" db="EMBL/GenBank/DDBJ databases">
        <title>Identification and Characterization of Corynebacterium sp.</title>
        <authorList>
            <person name="Luo Q."/>
            <person name="Qu P."/>
            <person name="Chen Q."/>
        </authorList>
    </citation>
    <scope>NUCLEOTIDE SEQUENCE [LARGE SCALE GENOMIC DNA]</scope>
    <source>
        <strain evidence="2 3">MC-12</strain>
    </source>
</reference>
<dbReference type="RefSeq" id="WP_046203652.1">
    <property type="nucleotide sequence ID" value="NZ_JAFFSY010000002.1"/>
</dbReference>
<feature type="transmembrane region" description="Helical" evidence="1">
    <location>
        <begin position="31"/>
        <end position="50"/>
    </location>
</feature>
<keyword evidence="1" id="KW-1133">Transmembrane helix</keyword>
<keyword evidence="1" id="KW-0472">Membrane</keyword>
<dbReference type="GeneID" id="92726950"/>
<organism evidence="2 3">
    <name type="scientific">Corynebacterium parakroppenstedtii</name>
    <dbReference type="NCBI Taxonomy" id="2828363"/>
    <lineage>
        <taxon>Bacteria</taxon>
        <taxon>Bacillati</taxon>
        <taxon>Actinomycetota</taxon>
        <taxon>Actinomycetes</taxon>
        <taxon>Mycobacteriales</taxon>
        <taxon>Corynebacteriaceae</taxon>
        <taxon>Corynebacterium</taxon>
    </lineage>
</organism>
<name>A0ABS9HLE0_9CORY</name>
<feature type="transmembrane region" description="Helical" evidence="1">
    <location>
        <begin position="83"/>
        <end position="102"/>
    </location>
</feature>
<feature type="transmembrane region" description="Helical" evidence="1">
    <location>
        <begin position="56"/>
        <end position="76"/>
    </location>
</feature>
<comment type="caution">
    <text evidence="2">The sequence shown here is derived from an EMBL/GenBank/DDBJ whole genome shotgun (WGS) entry which is preliminary data.</text>
</comment>
<feature type="transmembrane region" description="Helical" evidence="1">
    <location>
        <begin position="6"/>
        <end position="24"/>
    </location>
</feature>
<sequence length="122" mass="12974">MSTLLFKFPLIEAIITVISFVFLARSSGAAAFVFAAVLPAMIYHFMLALFKVQHLAVWIALAGVVTVVGIIDFVVGPVGFLDVYILPAGIGLFIGCALYAVWLKVSHDSGNQQSGSQRASVA</sequence>
<dbReference type="EMBL" id="JAKJKU010000003">
    <property type="protein sequence ID" value="MCF6774051.1"/>
    <property type="molecule type" value="Genomic_DNA"/>
</dbReference>
<evidence type="ECO:0000256" key="1">
    <source>
        <dbReference type="SAM" id="Phobius"/>
    </source>
</evidence>
<keyword evidence="3" id="KW-1185">Reference proteome</keyword>
<evidence type="ECO:0000313" key="3">
    <source>
        <dbReference type="Proteomes" id="UP001200604"/>
    </source>
</evidence>
<protein>
    <submittedName>
        <fullName evidence="2">Uncharacterized protein</fullName>
    </submittedName>
</protein>
<accession>A0ABS9HLE0</accession>